<feature type="active site" description="Nucleophile" evidence="1">
    <location>
        <position position="13"/>
    </location>
</feature>
<accession>A0A8S5SH09</accession>
<reference evidence="2" key="1">
    <citation type="journal article" date="2021" name="Proc. Natl. Acad. Sci. U.S.A.">
        <title>A Catalog of Tens of Thousands of Viruses from Human Metagenomes Reveals Hidden Associations with Chronic Diseases.</title>
        <authorList>
            <person name="Tisza M.J."/>
            <person name="Buck C.B."/>
        </authorList>
    </citation>
    <scope>NUCLEOTIDE SEQUENCE</scope>
    <source>
        <strain evidence="2">CtBCr48</strain>
    </source>
</reference>
<dbReference type="GO" id="GO:0008253">
    <property type="term" value="F:5'-nucleotidase activity"/>
    <property type="evidence" value="ECO:0007669"/>
    <property type="project" value="InterPro"/>
</dbReference>
<proteinExistence type="predicted"/>
<dbReference type="InterPro" id="IPR010708">
    <property type="entry name" value="5'(3')-deoxyribonucleotidase"/>
</dbReference>
<evidence type="ECO:0000256" key="1">
    <source>
        <dbReference type="PIRSR" id="PIRSR610708-1"/>
    </source>
</evidence>
<dbReference type="SUPFAM" id="SSF56784">
    <property type="entry name" value="HAD-like"/>
    <property type="match status" value="1"/>
</dbReference>
<sequence length="210" mass="24515">MENSIRPLIVLCDIDNTILNTEQLIVDEYNRRYNKSITLDDVTCWNYFSGKVDDNFFQFLTKPKTWDYVQPIEPICELVQTMVAQPDYFTVYLVTATNPLKTGLREKLTVASKATGVDKHHIITCNDKHLLMGDIMIDDYTKNIDDTLCNDCWLVDRPWNKEYATSDDYSTTADKLSNNLKDRWFASVYVTETLHEHEAKSLKEIWRLIP</sequence>
<dbReference type="InterPro" id="IPR036412">
    <property type="entry name" value="HAD-like_sf"/>
</dbReference>
<dbReference type="Gene3D" id="3.40.50.1000">
    <property type="entry name" value="HAD superfamily/HAD-like"/>
    <property type="match status" value="1"/>
</dbReference>
<feature type="active site" description="Proton donor" evidence="1">
    <location>
        <position position="15"/>
    </location>
</feature>
<evidence type="ECO:0000313" key="2">
    <source>
        <dbReference type="EMBL" id="DAF50246.1"/>
    </source>
</evidence>
<dbReference type="InterPro" id="IPR023214">
    <property type="entry name" value="HAD_sf"/>
</dbReference>
<protein>
    <submittedName>
        <fullName evidence="2">5' nucleotidase</fullName>
    </submittedName>
</protein>
<name>A0A8S5SH09_9CAUD</name>
<dbReference type="Pfam" id="PF06941">
    <property type="entry name" value="NT5C"/>
    <property type="match status" value="1"/>
</dbReference>
<organism evidence="2">
    <name type="scientific">Siphoviridae sp. ctBCr48</name>
    <dbReference type="NCBI Taxonomy" id="2827802"/>
    <lineage>
        <taxon>Viruses</taxon>
        <taxon>Duplodnaviria</taxon>
        <taxon>Heunggongvirae</taxon>
        <taxon>Uroviricota</taxon>
        <taxon>Caudoviricetes</taxon>
    </lineage>
</organism>
<dbReference type="EMBL" id="BK032595">
    <property type="protein sequence ID" value="DAF50246.1"/>
    <property type="molecule type" value="Genomic_DNA"/>
</dbReference>
<dbReference type="GO" id="GO:0009264">
    <property type="term" value="P:deoxyribonucleotide catabolic process"/>
    <property type="evidence" value="ECO:0007669"/>
    <property type="project" value="InterPro"/>
</dbReference>